<dbReference type="RefSeq" id="WP_013608857.1">
    <property type="nucleotide sequence ID" value="NC_015155.1"/>
</dbReference>
<dbReference type="STRING" id="768700.MSU_0159"/>
<organism evidence="1 2">
    <name type="scientific">Mycoplasma suis (strain Illinois)</name>
    <dbReference type="NCBI Taxonomy" id="768700"/>
    <lineage>
        <taxon>Bacteria</taxon>
        <taxon>Bacillati</taxon>
        <taxon>Mycoplasmatota</taxon>
        <taxon>Mollicutes</taxon>
        <taxon>Mycoplasmataceae</taxon>
        <taxon>Mycoplasma</taxon>
    </lineage>
</organism>
<dbReference type="HOGENOM" id="CLU_2585944_0_0_14"/>
<dbReference type="EMBL" id="CP002525">
    <property type="protein sequence ID" value="ADX97703.1"/>
    <property type="molecule type" value="Genomic_DNA"/>
</dbReference>
<keyword evidence="2" id="KW-1185">Reference proteome</keyword>
<dbReference type="Proteomes" id="UP000007484">
    <property type="component" value="Chromosome"/>
</dbReference>
<name>F0QQD3_MYCSL</name>
<proteinExistence type="predicted"/>
<dbReference type="AlphaFoldDB" id="F0QQD3"/>
<dbReference type="KEGG" id="mss:MSU_0159"/>
<accession>F0QQD3</accession>
<evidence type="ECO:0000313" key="1">
    <source>
        <dbReference type="EMBL" id="ADX97703.1"/>
    </source>
</evidence>
<sequence length="80" mass="9548">MGDNFESSPDKWFRSDWDSAITLLSKNLALPREEHNSLWRNKEGQWETTNLKCNYKEENGEERIVVNCQNKAKQVNYYSY</sequence>
<reference evidence="1 2" key="1">
    <citation type="journal article" date="2011" name="J. Bacteriol.">
        <title>Complete genome sequences of two hemotropic Mycoplasmas, Mycoplasma haemofelis strain Ohio2 and Mycoplasma suis strain Illinois.</title>
        <authorList>
            <person name="Messick J.B."/>
            <person name="Santos A.P."/>
            <person name="Guimaraes A.M."/>
        </authorList>
    </citation>
    <scope>NUCLEOTIDE SEQUENCE [LARGE SCALE GENOMIC DNA]</scope>
    <source>
        <strain evidence="1 2">Illinois</strain>
    </source>
</reference>
<gene>
    <name evidence="1" type="ordered locus">MSU_0159</name>
</gene>
<protein>
    <submittedName>
        <fullName evidence="1">Uncharacterized protein</fullName>
    </submittedName>
</protein>
<evidence type="ECO:0000313" key="2">
    <source>
        <dbReference type="Proteomes" id="UP000007484"/>
    </source>
</evidence>